<evidence type="ECO:0000256" key="1">
    <source>
        <dbReference type="SAM" id="Phobius"/>
    </source>
</evidence>
<name>A0AAF5Q6S9_WUCBA</name>
<keyword evidence="1" id="KW-0472">Membrane</keyword>
<reference evidence="3" key="3">
    <citation type="submission" date="2024-02" db="UniProtKB">
        <authorList>
            <consortium name="WormBaseParasite"/>
        </authorList>
    </citation>
    <scope>IDENTIFICATION</scope>
    <source>
        <strain evidence="3">pt0022</strain>
    </source>
</reference>
<protein>
    <submittedName>
        <fullName evidence="3">Uncharacterized protein</fullName>
    </submittedName>
</protein>
<dbReference type="AlphaFoldDB" id="A0AAF5Q6S9"/>
<keyword evidence="1" id="KW-1133">Transmembrane helix</keyword>
<evidence type="ECO:0000313" key="3">
    <source>
        <dbReference type="WBParaSite" id="mrna-Wban_11051"/>
    </source>
</evidence>
<reference evidence="2" key="1">
    <citation type="submission" date="2015-03" db="EMBL/GenBank/DDBJ databases">
        <title>Wuchereria bancrofti Genome Sequencing Papua New Guinea Strain.</title>
        <authorList>
            <person name="Small S.T."/>
            <person name="Serre D."/>
            <person name="Zimmerman P.A."/>
        </authorList>
    </citation>
    <scope>NUCLEOTIDE SEQUENCE [LARGE SCALE GENOMIC DNA]</scope>
    <source>
        <strain evidence="2">pt0022</strain>
    </source>
</reference>
<organism evidence="2 3">
    <name type="scientific">Wuchereria bancrofti</name>
    <dbReference type="NCBI Taxonomy" id="6293"/>
    <lineage>
        <taxon>Eukaryota</taxon>
        <taxon>Metazoa</taxon>
        <taxon>Ecdysozoa</taxon>
        <taxon>Nematoda</taxon>
        <taxon>Chromadorea</taxon>
        <taxon>Rhabditida</taxon>
        <taxon>Spirurina</taxon>
        <taxon>Spiruromorpha</taxon>
        <taxon>Filarioidea</taxon>
        <taxon>Onchocercidae</taxon>
        <taxon>Wuchereria</taxon>
    </lineage>
</organism>
<sequence length="161" mass="18754">MHKSKIDFDELISGISDSETAEPNTSDEQQNNKEIDTYCNKLQESVNKEIDRSLQLMYDHCRAHYLVLFRNKHNPELIIILNPLCRGKILFLKRLSTKNDFWSCGEQLHSLYIYYLALIRLTVAFIIHLLLGINPAKKFIMQIIKMDRHSCKVIANGLFGQ</sequence>
<reference evidence="2" key="2">
    <citation type="journal article" date="2016" name="Mol. Ecol.">
        <title>Population genomics of the filarial nematode parasite Wuchereria bancrofti from mosquitoes.</title>
        <authorList>
            <person name="Small S.T."/>
            <person name="Reimer L.J."/>
            <person name="Tisch D.J."/>
            <person name="King C.L."/>
            <person name="Christensen B.M."/>
            <person name="Siba P.M."/>
            <person name="Kazura J.W."/>
            <person name="Serre D."/>
            <person name="Zimmerman P.A."/>
        </authorList>
    </citation>
    <scope>NUCLEOTIDE SEQUENCE</scope>
    <source>
        <strain evidence="2">pt0022</strain>
    </source>
</reference>
<feature type="transmembrane region" description="Helical" evidence="1">
    <location>
        <begin position="112"/>
        <end position="133"/>
    </location>
</feature>
<accession>A0AAF5Q6S9</accession>
<evidence type="ECO:0000313" key="2">
    <source>
        <dbReference type="Proteomes" id="UP000093561"/>
    </source>
</evidence>
<dbReference type="Proteomes" id="UP000093561">
    <property type="component" value="Unassembled WGS sequence"/>
</dbReference>
<keyword evidence="1" id="KW-0812">Transmembrane</keyword>
<proteinExistence type="predicted"/>
<dbReference type="WBParaSite" id="mrna-Wban_11051">
    <property type="protein sequence ID" value="mrna-Wban_11051"/>
    <property type="gene ID" value="Wban_11051"/>
</dbReference>